<organism evidence="5 6">
    <name type="scientific">Hermetia illucens</name>
    <name type="common">Black soldier fly</name>
    <dbReference type="NCBI Taxonomy" id="343691"/>
    <lineage>
        <taxon>Eukaryota</taxon>
        <taxon>Metazoa</taxon>
        <taxon>Ecdysozoa</taxon>
        <taxon>Arthropoda</taxon>
        <taxon>Hexapoda</taxon>
        <taxon>Insecta</taxon>
        <taxon>Pterygota</taxon>
        <taxon>Neoptera</taxon>
        <taxon>Endopterygota</taxon>
        <taxon>Diptera</taxon>
        <taxon>Brachycera</taxon>
        <taxon>Stratiomyomorpha</taxon>
        <taxon>Stratiomyidae</taxon>
        <taxon>Hermetiinae</taxon>
        <taxon>Hermetia</taxon>
    </lineage>
</organism>
<dbReference type="EMBL" id="LR899010">
    <property type="protein sequence ID" value="CAD7082409.1"/>
    <property type="molecule type" value="Genomic_DNA"/>
</dbReference>
<dbReference type="InterPro" id="IPR029058">
    <property type="entry name" value="AB_hydrolase_fold"/>
</dbReference>
<dbReference type="Gene3D" id="3.40.50.1820">
    <property type="entry name" value="alpha/beta hydrolase"/>
    <property type="match status" value="1"/>
</dbReference>
<sequence length="313" mass="36150">MEHLPANQKQWTEFKVEVPWGHISGKWWGRKDARPILALHGWQNNAGTFDVLIPLLPNNLAFLAIDFPGHGLSSYFPEGMMYHSIDYVNVVLILMKKMKWNSISILGHSMGAVIGLWFAAMFPDKVDLLISIDALKPIQLPKETFWIEYGKLISKTLLADHRNRSSREPPSYTYKECVERLMTVSESIDEDKCPYILVRNLKESTETPGKFYYSRDGRLKNMNKGLIPHEFYMTLASQLRIPYLYINALDAPLNEPLESFQETISELRKNPLFKFEEVRGRHHVHLNNPENVSGIISKFLNKHVNSSQHKSQL</sequence>
<feature type="transmembrane region" description="Helical" evidence="3">
    <location>
        <begin position="103"/>
        <end position="122"/>
    </location>
</feature>
<dbReference type="OMA" id="PAGTSYH"/>
<dbReference type="GO" id="GO:0016787">
    <property type="term" value="F:hydrolase activity"/>
    <property type="evidence" value="ECO:0007669"/>
    <property type="project" value="UniProtKB-KW"/>
</dbReference>
<dbReference type="AlphaFoldDB" id="A0A7R8YU48"/>
<protein>
    <recommendedName>
        <fullName evidence="4">AB hydrolase-1 domain-containing protein</fullName>
    </recommendedName>
</protein>
<dbReference type="Proteomes" id="UP000594454">
    <property type="component" value="Chromosome 2"/>
</dbReference>
<accession>A0A7R8YU48</accession>
<evidence type="ECO:0000313" key="6">
    <source>
        <dbReference type="Proteomes" id="UP000594454"/>
    </source>
</evidence>
<dbReference type="InParanoid" id="A0A7R8YU48"/>
<evidence type="ECO:0000256" key="2">
    <source>
        <dbReference type="ARBA" id="ARBA00022801"/>
    </source>
</evidence>
<dbReference type="SUPFAM" id="SSF53474">
    <property type="entry name" value="alpha/beta-Hydrolases"/>
    <property type="match status" value="1"/>
</dbReference>
<dbReference type="PANTHER" id="PTHR43798:SF14">
    <property type="entry name" value="SERINE HYDROLASE-LIKE PROTEIN DDB_G0286239"/>
    <property type="match status" value="1"/>
</dbReference>
<feature type="domain" description="AB hydrolase-1" evidence="4">
    <location>
        <begin position="35"/>
        <end position="144"/>
    </location>
</feature>
<dbReference type="GO" id="GO:0016020">
    <property type="term" value="C:membrane"/>
    <property type="evidence" value="ECO:0007669"/>
    <property type="project" value="TreeGrafter"/>
</dbReference>
<gene>
    <name evidence="5" type="ORF">HERILL_LOCUS5444</name>
</gene>
<dbReference type="Pfam" id="PF00561">
    <property type="entry name" value="Abhydrolase_1"/>
    <property type="match status" value="1"/>
</dbReference>
<comment type="similarity">
    <text evidence="1">Belongs to the AB hydrolase superfamily.</text>
</comment>
<keyword evidence="3" id="KW-1133">Transmembrane helix</keyword>
<keyword evidence="3" id="KW-0812">Transmembrane</keyword>
<reference evidence="5 6" key="1">
    <citation type="submission" date="2020-11" db="EMBL/GenBank/DDBJ databases">
        <authorList>
            <person name="Wallbank WR R."/>
            <person name="Pardo Diaz C."/>
            <person name="Kozak K."/>
            <person name="Martin S."/>
            <person name="Jiggins C."/>
            <person name="Moest M."/>
            <person name="Warren A I."/>
            <person name="Generalovic N T."/>
            <person name="Byers J.R.P. K."/>
            <person name="Montejo-Kovacevich G."/>
            <person name="Yen C E."/>
        </authorList>
    </citation>
    <scope>NUCLEOTIDE SEQUENCE [LARGE SCALE GENOMIC DNA]</scope>
</reference>
<evidence type="ECO:0000313" key="5">
    <source>
        <dbReference type="EMBL" id="CAD7082409.1"/>
    </source>
</evidence>
<proteinExistence type="inferred from homology"/>
<dbReference type="InterPro" id="IPR050266">
    <property type="entry name" value="AB_hydrolase_sf"/>
</dbReference>
<name>A0A7R8YU48_HERIL</name>
<dbReference type="OrthoDB" id="190201at2759"/>
<dbReference type="PANTHER" id="PTHR43798">
    <property type="entry name" value="MONOACYLGLYCEROL LIPASE"/>
    <property type="match status" value="1"/>
</dbReference>
<evidence type="ECO:0000259" key="4">
    <source>
        <dbReference type="Pfam" id="PF00561"/>
    </source>
</evidence>
<keyword evidence="6" id="KW-1185">Reference proteome</keyword>
<dbReference type="InterPro" id="IPR000073">
    <property type="entry name" value="AB_hydrolase_1"/>
</dbReference>
<keyword evidence="2" id="KW-0378">Hydrolase</keyword>
<keyword evidence="3" id="KW-0472">Membrane</keyword>
<evidence type="ECO:0000256" key="1">
    <source>
        <dbReference type="ARBA" id="ARBA00008645"/>
    </source>
</evidence>
<evidence type="ECO:0000256" key="3">
    <source>
        <dbReference type="SAM" id="Phobius"/>
    </source>
</evidence>